<dbReference type="AlphaFoldDB" id="A0A4V1RUE4"/>
<dbReference type="NCBIfam" id="NF033547">
    <property type="entry name" value="transpos_IS1595"/>
    <property type="match status" value="1"/>
</dbReference>
<dbReference type="OrthoDB" id="271821at2"/>
<feature type="domain" description="ISXO2-like transposase" evidence="1">
    <location>
        <begin position="126"/>
        <end position="269"/>
    </location>
</feature>
<reference evidence="2 3" key="2">
    <citation type="submission" date="2019-02" db="EMBL/GenBank/DDBJ databases">
        <title>'Lichenibacterium ramalinii' gen. nov. sp. nov., 'Lichenibacterium minor' gen. nov. sp. nov.</title>
        <authorList>
            <person name="Pankratov T."/>
        </authorList>
    </citation>
    <scope>NUCLEOTIDE SEQUENCE [LARGE SCALE GENOMIC DNA]</scope>
    <source>
        <strain evidence="2 3">RmlP026</strain>
    </source>
</reference>
<accession>A0A4V1RUE4</accession>
<evidence type="ECO:0000259" key="1">
    <source>
        <dbReference type="SMART" id="SM01126"/>
    </source>
</evidence>
<evidence type="ECO:0000313" key="2">
    <source>
        <dbReference type="EMBL" id="RYC30864.1"/>
    </source>
</evidence>
<dbReference type="SMART" id="SM01126">
    <property type="entry name" value="DDE_Tnp_IS1595"/>
    <property type="match status" value="1"/>
</dbReference>
<protein>
    <submittedName>
        <fullName evidence="2">IS1595 family transposase</fullName>
    </submittedName>
</protein>
<evidence type="ECO:0000313" key="3">
    <source>
        <dbReference type="Proteomes" id="UP000290759"/>
    </source>
</evidence>
<reference evidence="2 3" key="1">
    <citation type="submission" date="2018-12" db="EMBL/GenBank/DDBJ databases">
        <authorList>
            <person name="Grouzdev D.S."/>
            <person name="Krutkina M.S."/>
        </authorList>
    </citation>
    <scope>NUCLEOTIDE SEQUENCE [LARGE SCALE GENOMIC DNA]</scope>
    <source>
        <strain evidence="2 3">RmlP026</strain>
    </source>
</reference>
<proteinExistence type="predicted"/>
<dbReference type="Proteomes" id="UP000290759">
    <property type="component" value="Unassembled WGS sequence"/>
</dbReference>
<dbReference type="PANTHER" id="PTHR47163">
    <property type="entry name" value="DDE_TNP_IS1595 DOMAIN-CONTAINING PROTEIN"/>
    <property type="match status" value="1"/>
</dbReference>
<dbReference type="PANTHER" id="PTHR47163:SF2">
    <property type="entry name" value="SI:DKEY-17M8.2"/>
    <property type="match status" value="1"/>
</dbReference>
<dbReference type="InterPro" id="IPR024442">
    <property type="entry name" value="Transposase_Zn_ribbon"/>
</dbReference>
<dbReference type="InterPro" id="IPR024445">
    <property type="entry name" value="Tnp_ISXO2-like"/>
</dbReference>
<organism evidence="2 3">
    <name type="scientific">Lichenibacterium minor</name>
    <dbReference type="NCBI Taxonomy" id="2316528"/>
    <lineage>
        <taxon>Bacteria</taxon>
        <taxon>Pseudomonadati</taxon>
        <taxon>Pseudomonadota</taxon>
        <taxon>Alphaproteobacteria</taxon>
        <taxon>Hyphomicrobiales</taxon>
        <taxon>Lichenihabitantaceae</taxon>
        <taxon>Lichenibacterium</taxon>
    </lineage>
</organism>
<dbReference type="Pfam" id="PF12762">
    <property type="entry name" value="DDE_Tnp_IS1595"/>
    <property type="match status" value="1"/>
</dbReference>
<dbReference type="InterPro" id="IPR053164">
    <property type="entry name" value="IS1016-like_transposase"/>
</dbReference>
<gene>
    <name evidence="2" type="ORF">D3273_16900</name>
</gene>
<comment type="caution">
    <text evidence="2">The sequence shown here is derived from an EMBL/GenBank/DDBJ whole genome shotgun (WGS) entry which is preliminary data.</text>
</comment>
<name>A0A4V1RUE4_9HYPH</name>
<dbReference type="EMBL" id="QYBB01000020">
    <property type="protein sequence ID" value="RYC30864.1"/>
    <property type="molecule type" value="Genomic_DNA"/>
</dbReference>
<dbReference type="RefSeq" id="WP_129228063.1">
    <property type="nucleotide sequence ID" value="NZ_QYBB01000020.1"/>
</dbReference>
<sequence>MSALSAPHFHDEAAAFAEVERLLWPEGPVCPHCGSLSGKHYDLRKTRVGLRKCSDCRKQFTVKVGTVFECAKIPLNKMLQAVYLLCASKKGCSSHQIHRTLGITYKSAWFLTHRIREALRSGDLYPMGGEGEIVEVDETFIGVKEGATKRRVYAHKHAILSLVERGGTVRSFHVQGVAAAQLVPILRANIAKETAIMTDEAGQYGKLGDHFASHDFTVHSAKEYVRGEVHTNTVEDYYSIFKRGMKGVYQHCAEKHLHRYVAEFDFRYNHRVALGCGDIERTETALKGIVGKRLTYRMSHETQS</sequence>
<dbReference type="Pfam" id="PF12760">
    <property type="entry name" value="Zn_ribbon_IS1595"/>
    <property type="match status" value="1"/>
</dbReference>
<keyword evidence="3" id="KW-1185">Reference proteome</keyword>